<dbReference type="EMBL" id="BBNY01000003">
    <property type="protein sequence ID" value="GAL88576.1"/>
    <property type="molecule type" value="Genomic_DNA"/>
</dbReference>
<dbReference type="AlphaFoldDB" id="A0A090VR17"/>
<evidence type="ECO:0000313" key="3">
    <source>
        <dbReference type="EMBL" id="GAL88576.1"/>
    </source>
</evidence>
<name>A0A090VR17_9FLAO</name>
<dbReference type="PROSITE" id="PS51257">
    <property type="entry name" value="PROKAR_LIPOPROTEIN"/>
    <property type="match status" value="1"/>
</dbReference>
<organism evidence="2 4">
    <name type="scientific">Jejuia pallidilutea</name>
    <dbReference type="NCBI Taxonomy" id="504487"/>
    <lineage>
        <taxon>Bacteria</taxon>
        <taxon>Pseudomonadati</taxon>
        <taxon>Bacteroidota</taxon>
        <taxon>Flavobacteriia</taxon>
        <taxon>Flavobacteriales</taxon>
        <taxon>Flavobacteriaceae</taxon>
        <taxon>Jejuia</taxon>
    </lineage>
</organism>
<reference evidence="5" key="1">
    <citation type="journal article" date="2014" name="Genome Announc.">
        <title>Draft Genome Sequence of Marine Flavobacterium Jejuia pallidilutea Strain 11shimoA1 and Pigmentation Mutants.</title>
        <authorList>
            <person name="Takatani N."/>
            <person name="Nakanishi M."/>
            <person name="Meirelles P."/>
            <person name="Mino S."/>
            <person name="Suda W."/>
            <person name="Oshima K."/>
            <person name="Hattori M."/>
            <person name="Ohkuma M."/>
            <person name="Hosokawa M."/>
            <person name="Miyashita K."/>
            <person name="Thompson F.L."/>
            <person name="Niwa A."/>
            <person name="Sawabe T."/>
            <person name="Sawabe T."/>
        </authorList>
    </citation>
    <scope>NUCLEOTIDE SEQUENCE [LARGE SCALE GENOMIC DNA]</scope>
    <source>
        <strain evidence="5">JCM 19538</strain>
    </source>
</reference>
<dbReference type="STRING" id="504487.JCM19538_3089"/>
<evidence type="ECO:0000313" key="2">
    <source>
        <dbReference type="EMBL" id="GAL65764.1"/>
    </source>
</evidence>
<dbReference type="Proteomes" id="UP000030184">
    <property type="component" value="Unassembled WGS sequence"/>
</dbReference>
<dbReference type="EMBL" id="BBNR01000002">
    <property type="protein sequence ID" value="GAL65764.1"/>
    <property type="molecule type" value="Genomic_DNA"/>
</dbReference>
<evidence type="ECO:0000313" key="4">
    <source>
        <dbReference type="Proteomes" id="UP000029641"/>
    </source>
</evidence>
<dbReference type="Proteomes" id="UP000029641">
    <property type="component" value="Unassembled WGS sequence"/>
</dbReference>
<dbReference type="SMART" id="SM00014">
    <property type="entry name" value="acidPPc"/>
    <property type="match status" value="1"/>
</dbReference>
<evidence type="ECO:0000259" key="1">
    <source>
        <dbReference type="SMART" id="SM00014"/>
    </source>
</evidence>
<evidence type="ECO:0000313" key="5">
    <source>
        <dbReference type="Proteomes" id="UP000030184"/>
    </source>
</evidence>
<dbReference type="InterPro" id="IPR000326">
    <property type="entry name" value="PAP2/HPO"/>
</dbReference>
<gene>
    <name evidence="2" type="ORF">JCM19301_3449</name>
    <name evidence="3" type="ORF">JCM19538_3089</name>
</gene>
<protein>
    <submittedName>
        <fullName evidence="2 3">Phosphoesterase</fullName>
    </submittedName>
</protein>
<dbReference type="SUPFAM" id="SSF48317">
    <property type="entry name" value="Acid phosphatase/Vanadium-dependent haloperoxidase"/>
    <property type="match status" value="1"/>
</dbReference>
<proteinExistence type="predicted"/>
<feature type="domain" description="Phosphatidic acid phosphatase type 2/haloperoxidase" evidence="1">
    <location>
        <begin position="141"/>
        <end position="253"/>
    </location>
</feature>
<comment type="caution">
    <text evidence="2">The sequence shown here is derived from an EMBL/GenBank/DDBJ whole genome shotgun (WGS) entry which is preliminary data.</text>
</comment>
<keyword evidence="5" id="KW-1185">Reference proteome</keyword>
<dbReference type="eggNOG" id="COG0671">
    <property type="taxonomic scope" value="Bacteria"/>
</dbReference>
<dbReference type="InterPro" id="IPR036938">
    <property type="entry name" value="PAP2/HPO_sf"/>
</dbReference>
<dbReference type="Pfam" id="PF01569">
    <property type="entry name" value="PAP2"/>
    <property type="match status" value="1"/>
</dbReference>
<dbReference type="Gene3D" id="1.20.144.10">
    <property type="entry name" value="Phosphatidic acid phosphatase type 2/haloperoxidase"/>
    <property type="match status" value="1"/>
</dbReference>
<accession>A0A090VR17</accession>
<sequence>MLYSKLTYKITFLTTFLIGCFFLPAQIMQDSTKIKEDKTTLELLKHDTKQTLKSVGYSFTRPLHWKGKDFSKLGGLLVGTIALSSLDNETNRFFERNSENFPKGIRDFGWYFGSPQNYFITNAGLYGFGLLTKNEKIRKTSVLVISSSITNGVINSLLKGSVGRARPNHTGDPFDFQLFSSEPGYHSFPSGHTALSVTMSHAIAKQFDNIWVKIGVYGIGAVAPISRLVDGAHWLTDIAFSAALSIIVVDSIDKFLFNSKAYNYTKPPKNISWNFTFSANQIGLIGTF</sequence>